<dbReference type="Proteomes" id="UP000426235">
    <property type="component" value="Chromosome"/>
</dbReference>
<evidence type="ECO:0000313" key="1">
    <source>
        <dbReference type="EMBL" id="QGW77313.1"/>
    </source>
</evidence>
<dbReference type="AlphaFoldDB" id="A0A6I6GS67"/>
<dbReference type="RefSeq" id="WP_157192313.1">
    <property type="nucleotide sequence ID" value="NZ_CP046621.1"/>
</dbReference>
<evidence type="ECO:0000313" key="2">
    <source>
        <dbReference type="Proteomes" id="UP000426235"/>
    </source>
</evidence>
<name>A0A6I6GS67_9PSED</name>
<gene>
    <name evidence="1" type="ORF">GPJ81_11675</name>
</gene>
<sequence>MVNAEVRGLLWATEQSLEMSLALVEALLDEVEARSATAALLRRSMHAGQSAAG</sequence>
<reference evidence="1" key="1">
    <citation type="submission" date="2019-12" db="EMBL/GenBank/DDBJ databases">
        <title>Hybrid Genome Assemblies of two High G+C Isolates from Undergraduate Microbiology Courses.</title>
        <authorList>
            <person name="Ne Ville C.J."/>
            <person name="Enright D."/>
            <person name="Hernandez I."/>
            <person name="Dodsworth J."/>
            <person name="Orwin P.M."/>
        </authorList>
    </citation>
    <scope>NUCLEOTIDE SEQUENCE [LARGE SCALE GENOMIC DNA]</scope>
    <source>
        <strain evidence="1">Neo</strain>
    </source>
</reference>
<dbReference type="EMBL" id="CP046621">
    <property type="protein sequence ID" value="QGW77313.1"/>
    <property type="molecule type" value="Genomic_DNA"/>
</dbReference>
<protein>
    <submittedName>
        <fullName evidence="1">Uncharacterized protein</fullName>
    </submittedName>
</protein>
<proteinExistence type="predicted"/>
<accession>A0A6I6GS67</accession>
<organism evidence="1 2">
    <name type="scientific">Pseudomonas alkylphenolica</name>
    <dbReference type="NCBI Taxonomy" id="237609"/>
    <lineage>
        <taxon>Bacteria</taxon>
        <taxon>Pseudomonadati</taxon>
        <taxon>Pseudomonadota</taxon>
        <taxon>Gammaproteobacteria</taxon>
        <taxon>Pseudomonadales</taxon>
        <taxon>Pseudomonadaceae</taxon>
        <taxon>Pseudomonas</taxon>
    </lineage>
</organism>
<keyword evidence="2" id="KW-1185">Reference proteome</keyword>